<organism evidence="1 2">
    <name type="scientific">Pseudomonas luteola</name>
    <dbReference type="NCBI Taxonomy" id="47886"/>
    <lineage>
        <taxon>Bacteria</taxon>
        <taxon>Pseudomonadati</taxon>
        <taxon>Pseudomonadota</taxon>
        <taxon>Gammaproteobacteria</taxon>
        <taxon>Pseudomonadales</taxon>
        <taxon>Pseudomonadaceae</taxon>
        <taxon>Pseudomonas</taxon>
    </lineage>
</organism>
<proteinExistence type="predicted"/>
<gene>
    <name evidence="1" type="ORF">NCTC11842_05351</name>
</gene>
<sequence length="258" mass="29569">MLKTISMMQPYLFPYLGYFQLIAASDVFVLVDDLQFVKGSWMNRNRVLTHDGQPKLITFPLRKGSRRAAINERWLPETFDQEADALLTMLEHTYKKAPYKTEVLALLKSIFANPDRNLARFAENSIRALCRYMKIETPILMLSELADTRAMDKQDRIIRIVQQLEGTCYLNSIGGVPLYCPDYFADHGLQLRFIKMDEVTYPQLTAEFVPSLSIIDVLMFNSAESVKELLTRYTLIEGVAHSDSQVEVDTIQPECAVI</sequence>
<name>A0A2X2FC39_PSELU</name>
<dbReference type="InterPro" id="IPR014985">
    <property type="entry name" value="WbqC"/>
</dbReference>
<evidence type="ECO:0000313" key="1">
    <source>
        <dbReference type="EMBL" id="SPZ16320.1"/>
    </source>
</evidence>
<dbReference type="EMBL" id="UAUF01000015">
    <property type="protein sequence ID" value="SPZ16320.1"/>
    <property type="molecule type" value="Genomic_DNA"/>
</dbReference>
<evidence type="ECO:0000313" key="2">
    <source>
        <dbReference type="Proteomes" id="UP000250443"/>
    </source>
</evidence>
<dbReference type="AlphaFoldDB" id="A0A2X2FC39"/>
<dbReference type="RefSeq" id="WP_010799076.1">
    <property type="nucleotide sequence ID" value="NZ_UAUF01000015.1"/>
</dbReference>
<dbReference type="Proteomes" id="UP000250443">
    <property type="component" value="Unassembled WGS sequence"/>
</dbReference>
<dbReference type="Pfam" id="PF08889">
    <property type="entry name" value="WbqC"/>
    <property type="match status" value="1"/>
</dbReference>
<protein>
    <submittedName>
        <fullName evidence="1">WbqC-like protein</fullName>
    </submittedName>
</protein>
<reference evidence="1 2" key="1">
    <citation type="submission" date="2018-06" db="EMBL/GenBank/DDBJ databases">
        <authorList>
            <consortium name="Pathogen Informatics"/>
            <person name="Doyle S."/>
        </authorList>
    </citation>
    <scope>NUCLEOTIDE SEQUENCE [LARGE SCALE GENOMIC DNA]</scope>
    <source>
        <strain evidence="1 2">NCTC11842</strain>
    </source>
</reference>
<accession>A0A2X2FC39</accession>